<dbReference type="PANTHER" id="PTHR43409:SF4">
    <property type="entry name" value="RADICAL SAM SUPERFAMILY PROTEIN"/>
    <property type="match status" value="1"/>
</dbReference>
<dbReference type="EMBL" id="JMCC02000002">
    <property type="protein sequence ID" value="KIG19374.1"/>
    <property type="molecule type" value="Genomic_DNA"/>
</dbReference>
<evidence type="ECO:0000256" key="1">
    <source>
        <dbReference type="ARBA" id="ARBA00001966"/>
    </source>
</evidence>
<evidence type="ECO:0000256" key="5">
    <source>
        <dbReference type="ARBA" id="ARBA00023014"/>
    </source>
</evidence>
<dbReference type="PROSITE" id="PS51918">
    <property type="entry name" value="RADICAL_SAM"/>
    <property type="match status" value="1"/>
</dbReference>
<dbReference type="GO" id="GO:0046872">
    <property type="term" value="F:metal ion binding"/>
    <property type="evidence" value="ECO:0007669"/>
    <property type="project" value="UniProtKB-KW"/>
</dbReference>
<dbReference type="AlphaFoldDB" id="A0A0C1ZP74"/>
<dbReference type="SUPFAM" id="SSF102114">
    <property type="entry name" value="Radical SAM enzymes"/>
    <property type="match status" value="1"/>
</dbReference>
<sequence>MDYVGRIYRPPSEAQSLLLQVTLGCSHNRCVYCDMYRDKQFRPKAWAQIEADLIELGTKAASHGRRALLPKRVFLCDGDALILSTRKLLQILAGIREHWPWVERVGTYGDTRSVGRKSVAELEELREAGLGIVYHGMETGDEQVLELIDKGGTRPELIETAAKLRAAGITHSVIVLLGIGGVALSEQHAINTAKTLTEMDPPYVGALTTTIVPGTPLHDMAARGDFELPSKFRMIEELRTIVDASRFSACRFSSNHASNYLPLRGTLPADRPAMLGILDEVIARGDERLLKPERLRGL</sequence>
<evidence type="ECO:0000256" key="3">
    <source>
        <dbReference type="ARBA" id="ARBA00022723"/>
    </source>
</evidence>
<dbReference type="PROSITE" id="PS51257">
    <property type="entry name" value="PROKAR_LIPOPROTEIN"/>
    <property type="match status" value="1"/>
</dbReference>
<keyword evidence="3" id="KW-0479">Metal-binding</keyword>
<keyword evidence="2" id="KW-0949">S-adenosyl-L-methionine</keyword>
<dbReference type="GO" id="GO:0051536">
    <property type="term" value="F:iron-sulfur cluster binding"/>
    <property type="evidence" value="ECO:0007669"/>
    <property type="project" value="UniProtKB-KW"/>
</dbReference>
<proteinExistence type="predicted"/>
<dbReference type="Gene3D" id="3.20.20.70">
    <property type="entry name" value="Aldolase class I"/>
    <property type="match status" value="1"/>
</dbReference>
<dbReference type="InterPro" id="IPR051198">
    <property type="entry name" value="BchE-like"/>
</dbReference>
<protein>
    <submittedName>
        <fullName evidence="7">Oxygen-independent coproporphyrinogen III oxidase, Fe-S oxidoreductase</fullName>
    </submittedName>
</protein>
<dbReference type="RefSeq" id="WP_052546039.1">
    <property type="nucleotide sequence ID" value="NZ_JMCC02000002.1"/>
</dbReference>
<dbReference type="SFLD" id="SFLDS00029">
    <property type="entry name" value="Radical_SAM"/>
    <property type="match status" value="1"/>
</dbReference>
<evidence type="ECO:0000256" key="4">
    <source>
        <dbReference type="ARBA" id="ARBA00023004"/>
    </source>
</evidence>
<dbReference type="InterPro" id="IPR058240">
    <property type="entry name" value="rSAM_sf"/>
</dbReference>
<dbReference type="InterPro" id="IPR006638">
    <property type="entry name" value="Elp3/MiaA/NifB-like_rSAM"/>
</dbReference>
<evidence type="ECO:0000259" key="6">
    <source>
        <dbReference type="PROSITE" id="PS51918"/>
    </source>
</evidence>
<gene>
    <name evidence="7" type="ORF">DB30_02655</name>
</gene>
<dbReference type="CDD" id="cd01335">
    <property type="entry name" value="Radical_SAM"/>
    <property type="match status" value="1"/>
</dbReference>
<name>A0A0C1ZP74_9BACT</name>
<dbReference type="Pfam" id="PF04055">
    <property type="entry name" value="Radical_SAM"/>
    <property type="match status" value="1"/>
</dbReference>
<dbReference type="Proteomes" id="UP000031599">
    <property type="component" value="Unassembled WGS sequence"/>
</dbReference>
<comment type="cofactor">
    <cofactor evidence="1">
        <name>[4Fe-4S] cluster</name>
        <dbReference type="ChEBI" id="CHEBI:49883"/>
    </cofactor>
</comment>
<evidence type="ECO:0000256" key="2">
    <source>
        <dbReference type="ARBA" id="ARBA00022691"/>
    </source>
</evidence>
<evidence type="ECO:0000313" key="8">
    <source>
        <dbReference type="Proteomes" id="UP000031599"/>
    </source>
</evidence>
<keyword evidence="5" id="KW-0411">Iron-sulfur</keyword>
<dbReference type="InterPro" id="IPR013785">
    <property type="entry name" value="Aldolase_TIM"/>
</dbReference>
<dbReference type="GO" id="GO:0003824">
    <property type="term" value="F:catalytic activity"/>
    <property type="evidence" value="ECO:0007669"/>
    <property type="project" value="InterPro"/>
</dbReference>
<reference evidence="7 8" key="1">
    <citation type="submission" date="2014-12" db="EMBL/GenBank/DDBJ databases">
        <title>Genome assembly of Enhygromyxa salina DSM 15201.</title>
        <authorList>
            <person name="Sharma G."/>
            <person name="Subramanian S."/>
        </authorList>
    </citation>
    <scope>NUCLEOTIDE SEQUENCE [LARGE SCALE GENOMIC DNA]</scope>
    <source>
        <strain evidence="7 8">DSM 15201</strain>
    </source>
</reference>
<comment type="caution">
    <text evidence="7">The sequence shown here is derived from an EMBL/GenBank/DDBJ whole genome shotgun (WGS) entry which is preliminary data.</text>
</comment>
<organism evidence="7 8">
    <name type="scientific">Enhygromyxa salina</name>
    <dbReference type="NCBI Taxonomy" id="215803"/>
    <lineage>
        <taxon>Bacteria</taxon>
        <taxon>Pseudomonadati</taxon>
        <taxon>Myxococcota</taxon>
        <taxon>Polyangia</taxon>
        <taxon>Nannocystales</taxon>
        <taxon>Nannocystaceae</taxon>
        <taxon>Enhygromyxa</taxon>
    </lineage>
</organism>
<keyword evidence="4" id="KW-0408">Iron</keyword>
<feature type="domain" description="Radical SAM core" evidence="6">
    <location>
        <begin position="9"/>
        <end position="251"/>
    </location>
</feature>
<dbReference type="SFLD" id="SFLDG01082">
    <property type="entry name" value="B12-binding_domain_containing"/>
    <property type="match status" value="1"/>
</dbReference>
<dbReference type="SMART" id="SM00729">
    <property type="entry name" value="Elp3"/>
    <property type="match status" value="1"/>
</dbReference>
<accession>A0A0C1ZP74</accession>
<dbReference type="SFLD" id="SFLDG01095">
    <property type="entry name" value="Uncharacterised_Radical_SAM_Su"/>
    <property type="match status" value="1"/>
</dbReference>
<evidence type="ECO:0000313" key="7">
    <source>
        <dbReference type="EMBL" id="KIG19374.1"/>
    </source>
</evidence>
<dbReference type="InterPro" id="IPR007197">
    <property type="entry name" value="rSAM"/>
</dbReference>
<dbReference type="PANTHER" id="PTHR43409">
    <property type="entry name" value="ANAEROBIC MAGNESIUM-PROTOPORPHYRIN IX MONOMETHYL ESTER CYCLASE-RELATED"/>
    <property type="match status" value="1"/>
</dbReference>